<dbReference type="SUPFAM" id="SSF56112">
    <property type="entry name" value="Protein kinase-like (PK-like)"/>
    <property type="match status" value="1"/>
</dbReference>
<dbReference type="Gene3D" id="2.60.120.260">
    <property type="entry name" value="Galactose-binding domain-like"/>
    <property type="match status" value="1"/>
</dbReference>
<dbReference type="EMBL" id="JBHUGD010000003">
    <property type="protein sequence ID" value="MFD1947021.1"/>
    <property type="molecule type" value="Genomic_DNA"/>
</dbReference>
<feature type="region of interest" description="Disordered" evidence="2">
    <location>
        <begin position="274"/>
        <end position="448"/>
    </location>
</feature>
<protein>
    <submittedName>
        <fullName evidence="4">Protein kinase</fullName>
    </submittedName>
</protein>
<feature type="region of interest" description="Disordered" evidence="2">
    <location>
        <begin position="479"/>
        <end position="536"/>
    </location>
</feature>
<dbReference type="InterPro" id="IPR008979">
    <property type="entry name" value="Galactose-bd-like_sf"/>
</dbReference>
<feature type="compositionally biased region" description="Pro residues" evidence="2">
    <location>
        <begin position="300"/>
        <end position="318"/>
    </location>
</feature>
<dbReference type="RefSeq" id="WP_343917728.1">
    <property type="nucleotide sequence ID" value="NZ_BAAAJT010000002.1"/>
</dbReference>
<organism evidence="4 5">
    <name type="scientific">Nocardioides aestuarii</name>
    <dbReference type="NCBI Taxonomy" id="252231"/>
    <lineage>
        <taxon>Bacteria</taxon>
        <taxon>Bacillati</taxon>
        <taxon>Actinomycetota</taxon>
        <taxon>Actinomycetes</taxon>
        <taxon>Propionibacteriales</taxon>
        <taxon>Nocardioidaceae</taxon>
        <taxon>Nocardioides</taxon>
    </lineage>
</organism>
<feature type="compositionally biased region" description="Low complexity" evidence="2">
    <location>
        <begin position="492"/>
        <end position="501"/>
    </location>
</feature>
<name>A0ABW4TPJ4_9ACTN</name>
<dbReference type="CDD" id="cd13973">
    <property type="entry name" value="PK_MviN-like"/>
    <property type="match status" value="1"/>
</dbReference>
<evidence type="ECO:0000259" key="3">
    <source>
        <dbReference type="PROSITE" id="PS50011"/>
    </source>
</evidence>
<dbReference type="SMART" id="SM00220">
    <property type="entry name" value="S_TKc"/>
    <property type="match status" value="1"/>
</dbReference>
<evidence type="ECO:0000256" key="1">
    <source>
        <dbReference type="ARBA" id="ARBA00023170"/>
    </source>
</evidence>
<keyword evidence="4" id="KW-0808">Transferase</keyword>
<dbReference type="InterPro" id="IPR011009">
    <property type="entry name" value="Kinase-like_dom_sf"/>
</dbReference>
<gene>
    <name evidence="4" type="ORF">ACFSDE_09460</name>
</gene>
<evidence type="ECO:0000313" key="5">
    <source>
        <dbReference type="Proteomes" id="UP001597351"/>
    </source>
</evidence>
<evidence type="ECO:0000313" key="4">
    <source>
        <dbReference type="EMBL" id="MFD1947021.1"/>
    </source>
</evidence>
<feature type="domain" description="Protein kinase" evidence="3">
    <location>
        <begin position="6"/>
        <end position="294"/>
    </location>
</feature>
<dbReference type="InterPro" id="IPR000719">
    <property type="entry name" value="Prot_kinase_dom"/>
</dbReference>
<evidence type="ECO:0000256" key="2">
    <source>
        <dbReference type="SAM" id="MobiDB-lite"/>
    </source>
</evidence>
<reference evidence="5" key="1">
    <citation type="journal article" date="2019" name="Int. J. Syst. Evol. Microbiol.">
        <title>The Global Catalogue of Microorganisms (GCM) 10K type strain sequencing project: providing services to taxonomists for standard genome sequencing and annotation.</title>
        <authorList>
            <consortium name="The Broad Institute Genomics Platform"/>
            <consortium name="The Broad Institute Genome Sequencing Center for Infectious Disease"/>
            <person name="Wu L."/>
            <person name="Ma J."/>
        </authorList>
    </citation>
    <scope>NUCLEOTIDE SEQUENCE [LARGE SCALE GENOMIC DNA]</scope>
    <source>
        <strain evidence="5">CGMCC 1.12477</strain>
    </source>
</reference>
<keyword evidence="4" id="KW-0418">Kinase</keyword>
<keyword evidence="1" id="KW-0675">Receptor</keyword>
<dbReference type="GO" id="GO:0016301">
    <property type="term" value="F:kinase activity"/>
    <property type="evidence" value="ECO:0007669"/>
    <property type="project" value="UniProtKB-KW"/>
</dbReference>
<dbReference type="PROSITE" id="PS50011">
    <property type="entry name" value="PROTEIN_KINASE_DOM"/>
    <property type="match status" value="1"/>
</dbReference>
<accession>A0ABW4TPJ4</accession>
<dbReference type="Gene3D" id="1.10.510.10">
    <property type="entry name" value="Transferase(Phosphotransferase) domain 1"/>
    <property type="match status" value="1"/>
</dbReference>
<dbReference type="Proteomes" id="UP001597351">
    <property type="component" value="Unassembled WGS sequence"/>
</dbReference>
<dbReference type="Pfam" id="PF00069">
    <property type="entry name" value="Pkinase"/>
    <property type="match status" value="1"/>
</dbReference>
<dbReference type="Gene3D" id="3.30.200.20">
    <property type="entry name" value="Phosphorylase Kinase, domain 1"/>
    <property type="match status" value="1"/>
</dbReference>
<dbReference type="SUPFAM" id="SSF49785">
    <property type="entry name" value="Galactose-binding domain-like"/>
    <property type="match status" value="1"/>
</dbReference>
<proteinExistence type="predicted"/>
<comment type="caution">
    <text evidence="4">The sequence shown here is derived from an EMBL/GenBank/DDBJ whole genome shotgun (WGS) entry which is preliminary data.</text>
</comment>
<keyword evidence="5" id="KW-1185">Reference proteome</keyword>
<sequence length="651" mass="69020">MLADRYLLVDLLTESGSGRFWRAHDRVLERHVALHCLDAADPLAEQMTQAARLSATVHDRRLLRVLDADRDDHTSYVVHEWGSGTSLDNLVQAEGPLAPRRAAWIVSEVADALVPAHEQRVAHGRLTPENVLIDQTGQIRLIGFCVDAALLGLPPGRVSDDVTDAVALLYFLLTGRWAGVASSEMPAAMREHGKHGRWLRPRQVRAGIPRVLDSICDQVLNPFDASAPGDGGYNVHTARGLVETLQEYVGDPTDLVQPVPLGGVLGAGALAVPQRRAPGDHQASAATTDPEPTATMPVAPVIPPSPSPAAEAEPPPTVSSPDEAPTDEQSPVNVPPPPVESPVETPAGSPVDVPTQAGMPIFDDEADDVSWLEKRSEPPPPPPAFEEPPERPLFAPEPEDGGPARRPKPGAPAPATGDYWPWESTGPGTGSGVIPVTEDPDDEDEEVPGRSWFRLGGLALLSLLLVLAIVVAYNLGRGRTPLGAEPEDEQPSRSPSRSAAPEPEPITGLTARDFDPQSDDGVENPDSAPLAVDGDPATAWRTSTYFDQLGPPPGLKTGVGLVIDLGETREFTQVDLTTIGSPTDVSYFVSDTDPTAVAGLQRIGRGTTEDDTLSTTLDEPASGQYLVVWLTALPPVGGDFRGEIAEVVVSG</sequence>